<dbReference type="Gene3D" id="1.10.20.10">
    <property type="entry name" value="Histone, subunit A"/>
    <property type="match status" value="1"/>
</dbReference>
<name>A0A176W0F0_MARPO</name>
<accession>A0A176W0F0</accession>
<dbReference type="GO" id="GO:0003677">
    <property type="term" value="F:DNA binding"/>
    <property type="evidence" value="ECO:0007669"/>
    <property type="project" value="UniProtKB-KW"/>
</dbReference>
<keyword evidence="4" id="KW-0234">DNA repair</keyword>
<dbReference type="Pfam" id="PF15630">
    <property type="entry name" value="CENP-S"/>
    <property type="match status" value="1"/>
</dbReference>
<dbReference type="GO" id="GO:0071821">
    <property type="term" value="C:FANCM-MHF complex"/>
    <property type="evidence" value="ECO:0007669"/>
    <property type="project" value="InterPro"/>
</dbReference>
<dbReference type="GO" id="GO:0006281">
    <property type="term" value="P:DNA repair"/>
    <property type="evidence" value="ECO:0007669"/>
    <property type="project" value="UniProtKB-KW"/>
</dbReference>
<feature type="compositionally biased region" description="Basic and acidic residues" evidence="5">
    <location>
        <begin position="104"/>
        <end position="122"/>
    </location>
</feature>
<keyword evidence="3" id="KW-0238">DNA-binding</keyword>
<evidence type="ECO:0000256" key="4">
    <source>
        <dbReference type="ARBA" id="ARBA00023204"/>
    </source>
</evidence>
<evidence type="ECO:0000256" key="3">
    <source>
        <dbReference type="ARBA" id="ARBA00023125"/>
    </source>
</evidence>
<dbReference type="InterPro" id="IPR029003">
    <property type="entry name" value="CENP-S/Mhf1"/>
</dbReference>
<dbReference type="CDD" id="cd22919">
    <property type="entry name" value="HFD_CENP-S"/>
    <property type="match status" value="1"/>
</dbReference>
<dbReference type="GO" id="GO:0031297">
    <property type="term" value="P:replication fork processing"/>
    <property type="evidence" value="ECO:0007669"/>
    <property type="project" value="TreeGrafter"/>
</dbReference>
<organism evidence="6 7">
    <name type="scientific">Marchantia polymorpha subsp. ruderalis</name>
    <dbReference type="NCBI Taxonomy" id="1480154"/>
    <lineage>
        <taxon>Eukaryota</taxon>
        <taxon>Viridiplantae</taxon>
        <taxon>Streptophyta</taxon>
        <taxon>Embryophyta</taxon>
        <taxon>Marchantiophyta</taxon>
        <taxon>Marchantiopsida</taxon>
        <taxon>Marchantiidae</taxon>
        <taxon>Marchantiales</taxon>
        <taxon>Marchantiaceae</taxon>
        <taxon>Marchantia</taxon>
    </lineage>
</organism>
<gene>
    <name evidence="6" type="ORF">AXG93_4022s1050</name>
</gene>
<evidence type="ECO:0008006" key="8">
    <source>
        <dbReference type="Google" id="ProtNLM"/>
    </source>
</evidence>
<dbReference type="InterPro" id="IPR009072">
    <property type="entry name" value="Histone-fold"/>
</dbReference>
<evidence type="ECO:0000313" key="7">
    <source>
        <dbReference type="Proteomes" id="UP000077202"/>
    </source>
</evidence>
<protein>
    <recommendedName>
        <fullName evidence="8">Centromere protein S</fullName>
    </recommendedName>
</protein>
<comment type="caution">
    <text evidence="6">The sequence shown here is derived from an EMBL/GenBank/DDBJ whole genome shotgun (WGS) entry which is preliminary data.</text>
</comment>
<dbReference type="AlphaFoldDB" id="A0A176W0F0"/>
<comment type="similarity">
    <text evidence="1">Belongs to the TAF9 family. CENP-S/MHF1 subfamily.</text>
</comment>
<proteinExistence type="inferred from homology"/>
<feature type="region of interest" description="Disordered" evidence="5">
    <location>
        <begin position="104"/>
        <end position="154"/>
    </location>
</feature>
<dbReference type="PANTHER" id="PTHR22980:SF0">
    <property type="entry name" value="CENTROMERE PROTEIN S"/>
    <property type="match status" value="1"/>
</dbReference>
<keyword evidence="2" id="KW-0227">DNA damage</keyword>
<dbReference type="SUPFAM" id="SSF47113">
    <property type="entry name" value="Histone-fold"/>
    <property type="match status" value="1"/>
</dbReference>
<reference evidence="6" key="1">
    <citation type="submission" date="2016-03" db="EMBL/GenBank/DDBJ databases">
        <title>Mechanisms controlling the formation of the plant cell surface in tip-growing cells are functionally conserved among land plants.</title>
        <authorList>
            <person name="Honkanen S."/>
            <person name="Jones V.A."/>
            <person name="Morieri G."/>
            <person name="Champion C."/>
            <person name="Hetherington A.J."/>
            <person name="Kelly S."/>
            <person name="Saint-Marcoux D."/>
            <person name="Proust H."/>
            <person name="Prescott H."/>
            <person name="Dolan L."/>
        </authorList>
    </citation>
    <scope>NUCLEOTIDE SEQUENCE [LARGE SCALE GENOMIC DNA]</scope>
    <source>
        <tissue evidence="6">Whole gametophyte</tissue>
    </source>
</reference>
<dbReference type="GO" id="GO:0046982">
    <property type="term" value="F:protein heterodimerization activity"/>
    <property type="evidence" value="ECO:0007669"/>
    <property type="project" value="InterPro"/>
</dbReference>
<evidence type="ECO:0000313" key="6">
    <source>
        <dbReference type="EMBL" id="OAE26093.1"/>
    </source>
</evidence>
<evidence type="ECO:0000256" key="2">
    <source>
        <dbReference type="ARBA" id="ARBA00022763"/>
    </source>
</evidence>
<evidence type="ECO:0000256" key="1">
    <source>
        <dbReference type="ARBA" id="ARBA00006612"/>
    </source>
</evidence>
<dbReference type="EMBL" id="LVLJ01002256">
    <property type="protein sequence ID" value="OAE26093.1"/>
    <property type="molecule type" value="Genomic_DNA"/>
</dbReference>
<sequence length="185" mass="20647">MATETEFCADDSLRDHILVAVAKSVESEAQELHVTVSPRAMTAMGDLVLKYLEQMARDLETFAQHAGRKSVNMDDVLLTVRRNPSIAANLTSVLQELATTSKKNQADKLKKKQDVEEAPLEKPKRRKKDPDDVQPGNVKLKKKQDDVQVGKLRKGLEFDEGEELRKKFMTGVTEIDGGSRKLQGS</sequence>
<dbReference type="GO" id="GO:0003682">
    <property type="term" value="F:chromatin binding"/>
    <property type="evidence" value="ECO:0007669"/>
    <property type="project" value="TreeGrafter"/>
</dbReference>
<dbReference type="PANTHER" id="PTHR22980">
    <property type="entry name" value="CORTISTATIN"/>
    <property type="match status" value="1"/>
</dbReference>
<dbReference type="GO" id="GO:0000712">
    <property type="term" value="P:resolution of meiotic recombination intermediates"/>
    <property type="evidence" value="ECO:0007669"/>
    <property type="project" value="TreeGrafter"/>
</dbReference>
<dbReference type="Proteomes" id="UP000077202">
    <property type="component" value="Unassembled WGS sequence"/>
</dbReference>
<evidence type="ECO:0000256" key="5">
    <source>
        <dbReference type="SAM" id="MobiDB-lite"/>
    </source>
</evidence>
<keyword evidence="7" id="KW-1185">Reference proteome</keyword>